<dbReference type="AlphaFoldDB" id="A0A8B4I120"/>
<proteinExistence type="predicted"/>
<name>A0A8B4I120_PSEFL</name>
<dbReference type="EMBL" id="LS483372">
    <property type="protein sequence ID" value="SQF89564.1"/>
    <property type="molecule type" value="Genomic_DNA"/>
</dbReference>
<reference evidence="1 2" key="1">
    <citation type="submission" date="2018-06" db="EMBL/GenBank/DDBJ databases">
        <authorList>
            <consortium name="Pathogen Informatics"/>
            <person name="Doyle S."/>
        </authorList>
    </citation>
    <scope>NUCLEOTIDE SEQUENCE [LARGE SCALE GENOMIC DNA]</scope>
    <source>
        <strain evidence="1 2">NCTC10038</strain>
    </source>
</reference>
<gene>
    <name evidence="1" type="ORF">NCTC10038_00948</name>
</gene>
<evidence type="ECO:0000313" key="2">
    <source>
        <dbReference type="Proteomes" id="UP000248640"/>
    </source>
</evidence>
<protein>
    <submittedName>
        <fullName evidence="1">Uncharacterized protein</fullName>
    </submittedName>
</protein>
<evidence type="ECO:0000313" key="1">
    <source>
        <dbReference type="EMBL" id="SQF89564.1"/>
    </source>
</evidence>
<organism evidence="1 2">
    <name type="scientific">Pseudomonas fluorescens</name>
    <dbReference type="NCBI Taxonomy" id="294"/>
    <lineage>
        <taxon>Bacteria</taxon>
        <taxon>Pseudomonadati</taxon>
        <taxon>Pseudomonadota</taxon>
        <taxon>Gammaproteobacteria</taxon>
        <taxon>Pseudomonadales</taxon>
        <taxon>Pseudomonadaceae</taxon>
        <taxon>Pseudomonas</taxon>
    </lineage>
</organism>
<dbReference type="Proteomes" id="UP000248640">
    <property type="component" value="Chromosome 1"/>
</dbReference>
<accession>A0A8B4I120</accession>
<sequence>MAIQTLTNRSDRGLNFRPIREVVGVGEAGSSSSPTSFWNPSKSESQMDEIETDTAGYVVVVAEHPVIGRVFWAYFDESNVNAPDYFGFTLSIQSASWIPIGWRNDRNLSGGGGSRGLAAWQAHIFLHTIFDEHRLGSEYRADFDAAGKLTDRLLGGLEQLRLQSKQSTQDFIRWIWATEWSDVPTAFFADE</sequence>